<feature type="transmembrane region" description="Helical" evidence="7">
    <location>
        <begin position="154"/>
        <end position="177"/>
    </location>
</feature>
<dbReference type="InterPro" id="IPR011701">
    <property type="entry name" value="MFS"/>
</dbReference>
<feature type="transmembrane region" description="Helical" evidence="7">
    <location>
        <begin position="24"/>
        <end position="47"/>
    </location>
</feature>
<keyword evidence="4 7" id="KW-0812">Transmembrane</keyword>
<dbReference type="Pfam" id="PF07690">
    <property type="entry name" value="MFS_1"/>
    <property type="match status" value="2"/>
</dbReference>
<organism evidence="9 10">
    <name type="scientific">Ferroacidibacillus organovorans</name>
    <dbReference type="NCBI Taxonomy" id="1765683"/>
    <lineage>
        <taxon>Bacteria</taxon>
        <taxon>Bacillati</taxon>
        <taxon>Bacillota</taxon>
        <taxon>Bacilli</taxon>
        <taxon>Bacillales</taxon>
        <taxon>Alicyclobacillaceae</taxon>
        <taxon>Ferroacidibacillus</taxon>
    </lineage>
</organism>
<dbReference type="OrthoDB" id="102502at2"/>
<evidence type="ECO:0000256" key="7">
    <source>
        <dbReference type="SAM" id="Phobius"/>
    </source>
</evidence>
<feature type="transmembrane region" description="Helical" evidence="7">
    <location>
        <begin position="530"/>
        <end position="554"/>
    </location>
</feature>
<dbReference type="InterPro" id="IPR020846">
    <property type="entry name" value="MFS_dom"/>
</dbReference>
<evidence type="ECO:0000313" key="10">
    <source>
        <dbReference type="Proteomes" id="UP000053557"/>
    </source>
</evidence>
<evidence type="ECO:0000313" key="9">
    <source>
        <dbReference type="EMBL" id="KUO94911.1"/>
    </source>
</evidence>
<evidence type="ECO:0000256" key="4">
    <source>
        <dbReference type="ARBA" id="ARBA00022692"/>
    </source>
</evidence>
<feature type="transmembrane region" description="Helical" evidence="7">
    <location>
        <begin position="291"/>
        <end position="319"/>
    </location>
</feature>
<feature type="transmembrane region" description="Helical" evidence="7">
    <location>
        <begin position="362"/>
        <end position="382"/>
    </location>
</feature>
<keyword evidence="3" id="KW-1003">Cell membrane</keyword>
<dbReference type="PANTHER" id="PTHR42718:SF46">
    <property type="entry name" value="BLR6921 PROTEIN"/>
    <property type="match status" value="1"/>
</dbReference>
<feature type="transmembrane region" description="Helical" evidence="7">
    <location>
        <begin position="431"/>
        <end position="452"/>
    </location>
</feature>
<feature type="domain" description="Major facilitator superfamily (MFS) profile" evidence="8">
    <location>
        <begin position="18"/>
        <end position="484"/>
    </location>
</feature>
<comment type="subcellular location">
    <subcellularLocation>
        <location evidence="1">Cell membrane</location>
        <topology evidence="1">Multi-pass membrane protein</topology>
    </subcellularLocation>
</comment>
<feature type="transmembrane region" description="Helical" evidence="7">
    <location>
        <begin position="59"/>
        <end position="78"/>
    </location>
</feature>
<evidence type="ECO:0000256" key="5">
    <source>
        <dbReference type="ARBA" id="ARBA00022989"/>
    </source>
</evidence>
<feature type="transmembrane region" description="Helical" evidence="7">
    <location>
        <begin position="90"/>
        <end position="109"/>
    </location>
</feature>
<evidence type="ECO:0000256" key="1">
    <source>
        <dbReference type="ARBA" id="ARBA00004651"/>
    </source>
</evidence>
<comment type="caution">
    <text evidence="9">The sequence shown here is derived from an EMBL/GenBank/DDBJ whole genome shotgun (WGS) entry which is preliminary data.</text>
</comment>
<keyword evidence="10" id="KW-1185">Reference proteome</keyword>
<protein>
    <submittedName>
        <fullName evidence="9">MFS transporter</fullName>
    </submittedName>
</protein>
<dbReference type="Proteomes" id="UP000053557">
    <property type="component" value="Unassembled WGS sequence"/>
</dbReference>
<feature type="transmembrane region" description="Helical" evidence="7">
    <location>
        <begin position="183"/>
        <end position="203"/>
    </location>
</feature>
<dbReference type="InterPro" id="IPR036259">
    <property type="entry name" value="MFS_trans_sf"/>
</dbReference>
<dbReference type="GO" id="GO:0022857">
    <property type="term" value="F:transmembrane transporter activity"/>
    <property type="evidence" value="ECO:0007669"/>
    <property type="project" value="InterPro"/>
</dbReference>
<dbReference type="PANTHER" id="PTHR42718">
    <property type="entry name" value="MAJOR FACILITATOR SUPERFAMILY MULTIDRUG TRANSPORTER MFSC"/>
    <property type="match status" value="1"/>
</dbReference>
<evidence type="ECO:0000256" key="3">
    <source>
        <dbReference type="ARBA" id="ARBA00022475"/>
    </source>
</evidence>
<keyword evidence="6 7" id="KW-0472">Membrane</keyword>
<keyword evidence="5 7" id="KW-1133">Transmembrane helix</keyword>
<dbReference type="PROSITE" id="PS50850">
    <property type="entry name" value="MFS"/>
    <property type="match status" value="1"/>
</dbReference>
<keyword evidence="2" id="KW-0813">Transport</keyword>
<accession>A0A117SX62</accession>
<dbReference type="Gene3D" id="1.20.1720.10">
    <property type="entry name" value="Multidrug resistance protein D"/>
    <property type="match status" value="1"/>
</dbReference>
<feature type="transmembrane region" description="Helical" evidence="7">
    <location>
        <begin position="121"/>
        <end position="142"/>
    </location>
</feature>
<name>A0A117SX62_9BACL</name>
<feature type="transmembrane region" description="Helical" evidence="7">
    <location>
        <begin position="215"/>
        <end position="239"/>
    </location>
</feature>
<evidence type="ECO:0000259" key="8">
    <source>
        <dbReference type="PROSITE" id="PS50850"/>
    </source>
</evidence>
<dbReference type="SUPFAM" id="SSF103473">
    <property type="entry name" value="MFS general substrate transporter"/>
    <property type="match status" value="2"/>
</dbReference>
<dbReference type="GO" id="GO:0005886">
    <property type="term" value="C:plasma membrane"/>
    <property type="evidence" value="ECO:0007669"/>
    <property type="project" value="UniProtKB-SubCell"/>
</dbReference>
<dbReference type="Gene3D" id="1.20.1250.20">
    <property type="entry name" value="MFS general substrate transporter like domains"/>
    <property type="match status" value="1"/>
</dbReference>
<sequence length="571" mass="61329">MPPDATPKNASPHYKWIALSNTTLGVLMATINQSILIIALPVIFNGLKVNPLASNQTGLLLWVLLGFNIATTVLLVLFGRLSDMFGRVRLYNMGFLIFTIGSVLAALTWSKGTAGEVELIIFRIIQGIGGGFLFANGAAILTDAFPENQRGLALGLNQVAAVGGGIIGLLIGGALAATGNWRFIFLVNVPVGLFGTVWAYIALKEVNKKAAKQHLDIWGNVTLTLGLLGIMLGLTYGIMPYNHHTMGWTNPWVLTGLIGGVFVLGLFVLIENITEQPLFNLKLFRIWPFTAGNLSGLLASLARGGLQFMLIIWLQGIYLPLHGISYARTPLIAGLYTLPQMIGFLVAGPVSGMLSDRFGARIFATSGMVLTALGFFLMATLPVDFNPWMFFTYLFIIGAGMGLFASPNSAAIMNSLPPQYRGVGSGMRSTFTNAGSMLSMGLFFSVMIAGLAQKLPHAMLTGLTRHGVPLAGAVQISHLPPTASLFAALLGYNPLQNLLQQFGILQHMPASQASVIVGQRFFPTLIAQPFMHGLVLAFTVSLIMSLIAAVVSLFRGKRYIHRESESSTESK</sequence>
<evidence type="ECO:0000256" key="6">
    <source>
        <dbReference type="ARBA" id="ARBA00023136"/>
    </source>
</evidence>
<evidence type="ECO:0000256" key="2">
    <source>
        <dbReference type="ARBA" id="ARBA00022448"/>
    </source>
</evidence>
<dbReference type="AlphaFoldDB" id="A0A117SX62"/>
<feature type="transmembrane region" description="Helical" evidence="7">
    <location>
        <begin position="331"/>
        <end position="350"/>
    </location>
</feature>
<dbReference type="RefSeq" id="WP_067719142.1">
    <property type="nucleotide sequence ID" value="NZ_LPVJ01000068.1"/>
</dbReference>
<feature type="transmembrane region" description="Helical" evidence="7">
    <location>
        <begin position="388"/>
        <end position="410"/>
    </location>
</feature>
<reference evidence="9 10" key="1">
    <citation type="submission" date="2015-12" db="EMBL/GenBank/DDBJ databases">
        <title>Draft genome sequence of Acidibacillus ferrooxidans ITV001, isolated from a chalcopyrite acid mine drainage site in Brazil.</title>
        <authorList>
            <person name="Dall'Agnol H."/>
            <person name="Nancucheo I."/>
            <person name="Johnson B."/>
            <person name="Oliveira R."/>
            <person name="Leite L."/>
            <person name="Pylro V."/>
            <person name="Nunes G.L."/>
            <person name="Tzotzos G."/>
            <person name="Fernandes G.R."/>
            <person name="Dutra J."/>
            <person name="Orellana S.C."/>
            <person name="Oliveira G."/>
        </authorList>
    </citation>
    <scope>NUCLEOTIDE SEQUENCE [LARGE SCALE GENOMIC DNA]</scope>
    <source>
        <strain evidence="10">ITV01</strain>
    </source>
</reference>
<gene>
    <name evidence="9" type="ORF">ATW55_00060</name>
</gene>
<proteinExistence type="predicted"/>
<dbReference type="EMBL" id="LPVJ01000068">
    <property type="protein sequence ID" value="KUO94911.1"/>
    <property type="molecule type" value="Genomic_DNA"/>
</dbReference>
<dbReference type="CDD" id="cd17321">
    <property type="entry name" value="MFS_MMR_MDR_like"/>
    <property type="match status" value="1"/>
</dbReference>
<feature type="transmembrane region" description="Helical" evidence="7">
    <location>
        <begin position="251"/>
        <end position="270"/>
    </location>
</feature>